<evidence type="ECO:0000256" key="2">
    <source>
        <dbReference type="ARBA" id="ARBA00011903"/>
    </source>
</evidence>
<dbReference type="GO" id="GO:0042802">
    <property type="term" value="F:identical protein binding"/>
    <property type="evidence" value="ECO:0007669"/>
    <property type="project" value="UniProtKB-ARBA"/>
</dbReference>
<dbReference type="Gene3D" id="3.40.50.300">
    <property type="entry name" value="P-loop containing nucleotide triphosphate hydrolases"/>
    <property type="match status" value="1"/>
</dbReference>
<keyword evidence="4" id="KW-0547">Nucleotide-binding</keyword>
<evidence type="ECO:0000256" key="5">
    <source>
        <dbReference type="ARBA" id="ARBA00022777"/>
    </source>
</evidence>
<evidence type="ECO:0000256" key="3">
    <source>
        <dbReference type="ARBA" id="ARBA00022679"/>
    </source>
</evidence>
<evidence type="ECO:0000259" key="9">
    <source>
        <dbReference type="Pfam" id="PF13614"/>
    </source>
</evidence>
<proteinExistence type="inferred from homology"/>
<organism evidence="10 11">
    <name type="scientific">Gracilibacillus oryzae</name>
    <dbReference type="NCBI Taxonomy" id="1672701"/>
    <lineage>
        <taxon>Bacteria</taxon>
        <taxon>Bacillati</taxon>
        <taxon>Bacillota</taxon>
        <taxon>Bacilli</taxon>
        <taxon>Bacillales</taxon>
        <taxon>Bacillaceae</taxon>
        <taxon>Gracilibacillus</taxon>
    </lineage>
</organism>
<dbReference type="InterPro" id="IPR005702">
    <property type="entry name" value="Wzc-like_C"/>
</dbReference>
<dbReference type="InterPro" id="IPR050445">
    <property type="entry name" value="Bact_polysacc_biosynth/exp"/>
</dbReference>
<name>A0A7C8GTG9_9BACI</name>
<evidence type="ECO:0000256" key="1">
    <source>
        <dbReference type="ARBA" id="ARBA00007316"/>
    </source>
</evidence>
<keyword evidence="11" id="KW-1185">Reference proteome</keyword>
<dbReference type="SUPFAM" id="SSF52540">
    <property type="entry name" value="P-loop containing nucleoside triphosphate hydrolases"/>
    <property type="match status" value="1"/>
</dbReference>
<sequence length="233" mass="25546">MARRKKLSKKMGNIRHLITKLNPRSPVSEQYKTVRTNLQFAAVDGDLKSMLITSSGPAEGKSTVTANLAVVFAQQGKKVLLIDADMRKPTLHYTFRLDNLQGLSSVLVGGGTLEGSVRNSDVPGLDLLPCGPIPPNPSELLGSKKMEQLVEEAYKQYDLVIFDTPPVLAVTDAQILGNLCHGVVMVVRSKQTEYEAAQKAKELLKVGNAKLLGVVLNDKEVKRDSQYYYYGTN</sequence>
<dbReference type="InterPro" id="IPR025669">
    <property type="entry name" value="AAA_dom"/>
</dbReference>
<feature type="domain" description="AAA" evidence="9">
    <location>
        <begin position="60"/>
        <end position="187"/>
    </location>
</feature>
<evidence type="ECO:0000256" key="6">
    <source>
        <dbReference type="ARBA" id="ARBA00022840"/>
    </source>
</evidence>
<evidence type="ECO:0000313" key="11">
    <source>
        <dbReference type="Proteomes" id="UP000480246"/>
    </source>
</evidence>
<keyword evidence="6" id="KW-0067">ATP-binding</keyword>
<gene>
    <name evidence="10" type="ORF">F9U64_12350</name>
</gene>
<dbReference type="OrthoDB" id="9794577at2"/>
<protein>
    <recommendedName>
        <fullName evidence="2">non-specific protein-tyrosine kinase</fullName>
        <ecNumber evidence="2">2.7.10.2</ecNumber>
    </recommendedName>
</protein>
<dbReference type="Proteomes" id="UP000480246">
    <property type="component" value="Unassembled WGS sequence"/>
</dbReference>
<evidence type="ECO:0000256" key="8">
    <source>
        <dbReference type="ARBA" id="ARBA00051245"/>
    </source>
</evidence>
<evidence type="ECO:0000313" key="10">
    <source>
        <dbReference type="EMBL" id="KAB8133086.1"/>
    </source>
</evidence>
<comment type="caution">
    <text evidence="10">The sequence shown here is derived from an EMBL/GenBank/DDBJ whole genome shotgun (WGS) entry which is preliminary data.</text>
</comment>
<dbReference type="RefSeq" id="WP_153403802.1">
    <property type="nucleotide sequence ID" value="NZ_ML762431.1"/>
</dbReference>
<dbReference type="Pfam" id="PF13614">
    <property type="entry name" value="AAA_31"/>
    <property type="match status" value="1"/>
</dbReference>
<dbReference type="GO" id="GO:0005886">
    <property type="term" value="C:plasma membrane"/>
    <property type="evidence" value="ECO:0007669"/>
    <property type="project" value="TreeGrafter"/>
</dbReference>
<reference evidence="10 11" key="1">
    <citation type="submission" date="2019-10" db="EMBL/GenBank/DDBJ databases">
        <title>Gracilibacillus sp. nov. isolated from rice seeds.</title>
        <authorList>
            <person name="He S."/>
        </authorList>
    </citation>
    <scope>NUCLEOTIDE SEQUENCE [LARGE SCALE GENOMIC DNA]</scope>
    <source>
        <strain evidence="10 11">TD8</strain>
    </source>
</reference>
<dbReference type="GO" id="GO:0004715">
    <property type="term" value="F:non-membrane spanning protein tyrosine kinase activity"/>
    <property type="evidence" value="ECO:0007669"/>
    <property type="project" value="UniProtKB-EC"/>
</dbReference>
<comment type="similarity">
    <text evidence="1">Belongs to the CpsD/CapB family.</text>
</comment>
<evidence type="ECO:0000256" key="7">
    <source>
        <dbReference type="ARBA" id="ARBA00023137"/>
    </source>
</evidence>
<accession>A0A7C8GTG9</accession>
<dbReference type="InterPro" id="IPR027417">
    <property type="entry name" value="P-loop_NTPase"/>
</dbReference>
<dbReference type="PANTHER" id="PTHR32309:SF13">
    <property type="entry name" value="FERRIC ENTEROBACTIN TRANSPORT PROTEIN FEPE"/>
    <property type="match status" value="1"/>
</dbReference>
<dbReference type="NCBIfam" id="TIGR01007">
    <property type="entry name" value="eps_fam"/>
    <property type="match status" value="1"/>
</dbReference>
<evidence type="ECO:0000256" key="4">
    <source>
        <dbReference type="ARBA" id="ARBA00022741"/>
    </source>
</evidence>
<dbReference type="EMBL" id="WEID01000059">
    <property type="protein sequence ID" value="KAB8133086.1"/>
    <property type="molecule type" value="Genomic_DNA"/>
</dbReference>
<dbReference type="EC" id="2.7.10.2" evidence="2"/>
<keyword evidence="5 10" id="KW-0418">Kinase</keyword>
<dbReference type="GO" id="GO:0005524">
    <property type="term" value="F:ATP binding"/>
    <property type="evidence" value="ECO:0007669"/>
    <property type="project" value="UniProtKB-KW"/>
</dbReference>
<comment type="catalytic activity">
    <reaction evidence="8">
        <text>L-tyrosyl-[protein] + ATP = O-phospho-L-tyrosyl-[protein] + ADP + H(+)</text>
        <dbReference type="Rhea" id="RHEA:10596"/>
        <dbReference type="Rhea" id="RHEA-COMP:10136"/>
        <dbReference type="Rhea" id="RHEA-COMP:20101"/>
        <dbReference type="ChEBI" id="CHEBI:15378"/>
        <dbReference type="ChEBI" id="CHEBI:30616"/>
        <dbReference type="ChEBI" id="CHEBI:46858"/>
        <dbReference type="ChEBI" id="CHEBI:61978"/>
        <dbReference type="ChEBI" id="CHEBI:456216"/>
        <dbReference type="EC" id="2.7.10.2"/>
    </reaction>
</comment>
<keyword evidence="3" id="KW-0808">Transferase</keyword>
<keyword evidence="7" id="KW-0829">Tyrosine-protein kinase</keyword>
<dbReference type="FunFam" id="3.40.50.300:FF:000527">
    <property type="entry name" value="Tyrosine-protein kinase etk"/>
    <property type="match status" value="1"/>
</dbReference>
<dbReference type="CDD" id="cd05387">
    <property type="entry name" value="BY-kinase"/>
    <property type="match status" value="1"/>
</dbReference>
<dbReference type="AlphaFoldDB" id="A0A7C8GTG9"/>
<dbReference type="PANTHER" id="PTHR32309">
    <property type="entry name" value="TYROSINE-PROTEIN KINASE"/>
    <property type="match status" value="1"/>
</dbReference>